<proteinExistence type="predicted"/>
<dbReference type="GO" id="GO:0044423">
    <property type="term" value="C:virion component"/>
    <property type="evidence" value="ECO:0007669"/>
    <property type="project" value="UniProtKB-KW"/>
</dbReference>
<evidence type="ECO:0000256" key="1">
    <source>
        <dbReference type="ARBA" id="ARBA00004328"/>
    </source>
</evidence>
<dbReference type="GO" id="GO:0004482">
    <property type="term" value="F:mRNA 5'-cap (guanine-N7-)-methyltransferase activity"/>
    <property type="evidence" value="ECO:0007669"/>
    <property type="project" value="InterPro"/>
</dbReference>
<keyword evidence="7" id="KW-0548">Nucleotidyltransferase</keyword>
<evidence type="ECO:0000256" key="3">
    <source>
        <dbReference type="ARBA" id="ARBA00022484"/>
    </source>
</evidence>
<comment type="catalytic activity">
    <reaction evidence="19">
        <text>a 5'-end (5'-triphosphoguanosine)-adenylyl-adenylyl-cytidylyl-adenosine in mRNA + 2 S-adenosyl-L-methionine = a 5'-end (N(7)-methyl 5'-triphosphoguanosine)-(2'-O-methyladenylyl)-adenylyl-cytidylyl-adenosine in mRNA + 2 S-adenosyl-L-homocysteine + H(+)</text>
        <dbReference type="Rhea" id="RHEA:65376"/>
        <dbReference type="Rhea" id="RHEA-COMP:16797"/>
        <dbReference type="Rhea" id="RHEA-COMP:16798"/>
        <dbReference type="ChEBI" id="CHEBI:15378"/>
        <dbReference type="ChEBI" id="CHEBI:57856"/>
        <dbReference type="ChEBI" id="CHEBI:59789"/>
        <dbReference type="ChEBI" id="CHEBI:156483"/>
        <dbReference type="ChEBI" id="CHEBI:156484"/>
        <dbReference type="EC" id="2.1.1.375"/>
    </reaction>
</comment>
<keyword evidence="6" id="KW-0949">S-adenosyl-L-methionine</keyword>
<evidence type="ECO:0000256" key="2">
    <source>
        <dbReference type="ARBA" id="ARBA00012494"/>
    </source>
</evidence>
<dbReference type="InterPro" id="IPR026890">
    <property type="entry name" value="Mononeg_mRNAcap"/>
</dbReference>
<keyword evidence="12" id="KW-0506">mRNA capping</keyword>
<comment type="subcellular location">
    <subcellularLocation>
        <location evidence="1">Virion</location>
    </subcellularLocation>
</comment>
<evidence type="ECO:0000256" key="18">
    <source>
        <dbReference type="ARBA" id="ARBA00047332"/>
    </source>
</evidence>
<protein>
    <recommendedName>
        <fullName evidence="2">RNA-directed RNA polymerase</fullName>
        <ecNumber evidence="2">2.7.7.48</ecNumber>
    </recommendedName>
    <alternativeName>
        <fullName evidence="17">Replicase</fullName>
    </alternativeName>
    <alternativeName>
        <fullName evidence="16">Transcriptase</fullName>
    </alternativeName>
</protein>
<comment type="catalytic activity">
    <reaction evidence="14">
        <text>a 5'-end triphospho-adenylyl-adenylyl-cytidylyl-adenosine in mRNA + GDP + H(+) = a 5'-end (5'-triphosphoguanosine)-adenylyl-adenylyl-cytidylyl-adenosine in mRNA + diphosphate</text>
        <dbReference type="Rhea" id="RHEA:65436"/>
        <dbReference type="Rhea" id="RHEA-COMP:16797"/>
        <dbReference type="Rhea" id="RHEA-COMP:16799"/>
        <dbReference type="ChEBI" id="CHEBI:15378"/>
        <dbReference type="ChEBI" id="CHEBI:33019"/>
        <dbReference type="ChEBI" id="CHEBI:58189"/>
        <dbReference type="ChEBI" id="CHEBI:156484"/>
        <dbReference type="ChEBI" id="CHEBI:156503"/>
        <dbReference type="EC" id="2.7.7.88"/>
    </reaction>
</comment>
<keyword evidence="5" id="KW-0808">Transferase</keyword>
<evidence type="ECO:0000256" key="17">
    <source>
        <dbReference type="ARBA" id="ARBA00031012"/>
    </source>
</evidence>
<comment type="catalytic activity">
    <reaction evidence="20">
        <text>GTP + H2O = GDP + phosphate + H(+)</text>
        <dbReference type="Rhea" id="RHEA:19669"/>
        <dbReference type="ChEBI" id="CHEBI:15377"/>
        <dbReference type="ChEBI" id="CHEBI:15378"/>
        <dbReference type="ChEBI" id="CHEBI:37565"/>
        <dbReference type="ChEBI" id="CHEBI:43474"/>
        <dbReference type="ChEBI" id="CHEBI:58189"/>
    </reaction>
</comment>
<evidence type="ECO:0000256" key="12">
    <source>
        <dbReference type="ARBA" id="ARBA00023042"/>
    </source>
</evidence>
<keyword evidence="13" id="KW-0511">Multifunctional enzyme</keyword>
<evidence type="ECO:0000256" key="16">
    <source>
        <dbReference type="ARBA" id="ARBA00030436"/>
    </source>
</evidence>
<evidence type="ECO:0000256" key="20">
    <source>
        <dbReference type="ARBA" id="ARBA00048548"/>
    </source>
</evidence>
<evidence type="ECO:0000256" key="5">
    <source>
        <dbReference type="ARBA" id="ARBA00022679"/>
    </source>
</evidence>
<evidence type="ECO:0000256" key="6">
    <source>
        <dbReference type="ARBA" id="ARBA00022691"/>
    </source>
</evidence>
<evidence type="ECO:0000256" key="19">
    <source>
        <dbReference type="ARBA" id="ARBA00047370"/>
    </source>
</evidence>
<evidence type="ECO:0000259" key="21">
    <source>
        <dbReference type="PROSITE" id="PS50526"/>
    </source>
</evidence>
<dbReference type="InterPro" id="IPR014023">
    <property type="entry name" value="Mononeg_RNA_pol_cat"/>
</dbReference>
<keyword evidence="3 22" id="KW-0696">RNA-directed RNA polymerase</keyword>
<accession>A0A8B0RJ65</accession>
<evidence type="ECO:0000313" key="22">
    <source>
        <dbReference type="EMBL" id="QTW97829.1"/>
    </source>
</evidence>
<evidence type="ECO:0000256" key="7">
    <source>
        <dbReference type="ARBA" id="ARBA00022695"/>
    </source>
</evidence>
<evidence type="ECO:0000256" key="8">
    <source>
        <dbReference type="ARBA" id="ARBA00022741"/>
    </source>
</evidence>
<evidence type="ECO:0000256" key="14">
    <source>
        <dbReference type="ARBA" id="ARBA00024494"/>
    </source>
</evidence>
<keyword evidence="11" id="KW-0693">Viral RNA replication</keyword>
<evidence type="ECO:0000256" key="13">
    <source>
        <dbReference type="ARBA" id="ARBA00023268"/>
    </source>
</evidence>
<dbReference type="Pfam" id="PF00946">
    <property type="entry name" value="Mononeg_RNA_pol"/>
    <property type="match status" value="1"/>
</dbReference>
<keyword evidence="8" id="KW-0547">Nucleotide-binding</keyword>
<name>A0A8B0RJ65_9MONO</name>
<dbReference type="GO" id="GO:0003968">
    <property type="term" value="F:RNA-directed RNA polymerase activity"/>
    <property type="evidence" value="ECO:0007669"/>
    <property type="project" value="UniProtKB-KW"/>
</dbReference>
<dbReference type="GO" id="GO:0005524">
    <property type="term" value="F:ATP binding"/>
    <property type="evidence" value="ECO:0007669"/>
    <property type="project" value="UniProtKB-KW"/>
</dbReference>
<evidence type="ECO:0000256" key="15">
    <source>
        <dbReference type="ARBA" id="ARBA00024499"/>
    </source>
</evidence>
<organism evidence="22">
    <name type="scientific">Anphevirus sp</name>
    <dbReference type="NCBI Taxonomy" id="2809151"/>
    <lineage>
        <taxon>Viruses</taxon>
        <taxon>Riboviria</taxon>
        <taxon>Orthornavirae</taxon>
        <taxon>Negarnaviricota</taxon>
        <taxon>Haploviricotina</taxon>
        <taxon>Monjiviricetes</taxon>
        <taxon>Mononegavirales</taxon>
        <taxon>Xinmoviridae</taxon>
        <taxon>Anphevirus</taxon>
    </lineage>
</organism>
<keyword evidence="10" id="KW-0946">Virion</keyword>
<dbReference type="Pfam" id="PF14318">
    <property type="entry name" value="Mononeg_mRNAcap"/>
    <property type="match status" value="1"/>
</dbReference>
<keyword evidence="4" id="KW-0507">mRNA processing</keyword>
<sequence length="2065" mass="236143">MVKVTRNLENITNKEGKTWYYTNSINRIQSQLEMCELDISWCELEREGNEDGEVRILKEAEKDAKRFLTCIPGHLSAPIYGEEVDMLLSAEKKIFTCKRHKLLYDRVKGCRNFRELRDPYTEIDIWIRSIMIDRKKVHSRMAVIIDSSRNWVIQKLAFMKPSFGLYHESLIKEHAEEKLRKLSIKIYSLIPDFESSLKCEHVKDSICFKEMELGTMVNFNGCSFERDLAVMELPQGRFLFPMNVVLCSLDKLQSLFWLKLYWLLCDIFDVYPGESILDTGTKWIKTFYKLRSYGHEGFFSFMADIEPLIVGFVVAMEDDVGCTELYEDQKQSVDNYLSQMPGQLTHQFFLPSCGDNGKYSQSSVLMHLELTGTSKVAGYPILKAANLLDQLREHGTKGGTNVDERLISRLDGLMRRNFVINYQKKKGHTPKIASLPAELKDLIHDKVPSQHLCKELSLWAKLRFKKNFEFNYSPDLSEITKDSSCAPNRSALATQYDRCSYRYLYNKKPPTLKSGTKIGYLRSIEAYIKAEPDLVRTLIKEREDGIYRQEDHIIIQCGKELELKESSGRAFTKQTSNQRYIQVSLEQGIATTIFPFVPEQSMTDSEISIINRHMAHVYSLGGTSVLINIDLTKWCLRQRVNNTSFGGKIYDELFGLKGIYENSHHFFYKVPAACNSRFSPPDYDENGEPIPGPFYMDNFIGGCEGMKQKAWTHITSSVLLLALEDLHMSGNVMGQGDNQIVILHVKKSEDAGEITRKFIQTIIEMFDSINHKVKPRETWFSRHLHEYGKTRIWKGCAVPSGTKKAARFIPDVNDGLFSIHSCMSTINTISESIAKASWTPDIAFIMNQMAQGNFIARKIIAPKRNTENVYRELLLFPSDFGGLPLSNYTSHAIRGNDDNITTWLGILESCRVFFPYYHKVMLRVWQTVPIRLPQTSKDRQRLYEDPYSLNISAMPSADRLIKECTLQFLKSPEVTNPTIVKLYRSDYTSSYDNIIKILDSMTPCYAQLANNILKLSNAGIGKRLQNKLTSSKTIEKATKMFYNISLIDLIRQKNEQLIDETRKRINRDNSYINRRFLQGGCPYTEAKRLREYGWKKEFIELTKPPHWHQTKLLSYDNVSDEQKKRSVVIQLSPSLLDSPSTYYRSFGPYKPYVGSNTKEKIKKPSIDIIDKTTYTSAFLEAGKTRSWTEIIGAHNLKDMLDNIIAEKIDVIGEQFDISDKDNFAQITSGNMFHRMSSSIEHSNSMVNGLLTLNSHYLQSSNNLQSITKDGEDFSVFFQMIYATNISILNMIATIGGELPPQVACVLECTECTHLLPEPKFDIEPFYNWAVTSSGLKTDSIITVVRPFNQPEYYFEVYLGQKIAESIDNNYDLNHTNSDDCASYLQSKASISLNDFRRCNMKIALISAFCNSTHCLKLVSSTHRSLLRLSNDMSFSYLADLIYNSSRRSDLTALFQVMTHNHKQMCSVDGLSAFISKYFVHFLSTLSNEDINSFARITFAEDMSKYRGKMPLKMVSYITRTPINRHKFNNAFQVGNIGRLKSILGVEHTVCRLPKESVTQTWREDPNSYVPIKPYSTRAGTVYERFPSASYQIFHASESGEGDHRFKLIHFAARPFSAMSSGVCKYVEALALIELIPALSLQEGSIHSLADGSGGCLTTLMMLFPNAKGVYNTLIRADIDNRDVITDWLPPAYVASGLDTKRLEYHNLAVGQTDLLADAMVSKISEAIKVTRPFIMTMDAESSDRRSNLEIISKVLPLYLDKRCPVTLMKIFVHDELIQVGAENVVKMFPDYYYCFYKPVGTPSSSNEYLLVCVRKDLIGAECLERMTRITHPLKKSKKLSCFNIDKYLKLCKNISLCLLSYMPDDAKFTMAPTCSPNSCSLLCRNHLEEVFSDIDRVHTADYDRIVGLAVKKSGFSNLLNNLIIEAISLMCWHSNPARELKSWIIRCSTLTLDISQVPISRKQISTMADIVDPICRLQLLPDENHPSIMDMWAHTKHMIRDVVNKPPCNCPVTQRLDNEEWTKSLARFVARDFTSLYSWGEGLDLYFPITSVFKASNRIQDNTYD</sequence>
<evidence type="ECO:0000256" key="9">
    <source>
        <dbReference type="ARBA" id="ARBA00022840"/>
    </source>
</evidence>
<comment type="catalytic activity">
    <reaction evidence="18">
        <text>a 5'-end (5'-triphosphoguanosine)-adenylyl-adenylyl-cytidylyl-adenosine in mRNA + S-adenosyl-L-methionine = a 5'-end (5'-triphosphoguanosine)-(2'-O-methyladenylyl)-adenylyl-cytidylyl-adenosine in mRNA + S-adenosyl-L-homocysteine + H(+)</text>
        <dbReference type="Rhea" id="RHEA:65380"/>
        <dbReference type="Rhea" id="RHEA-COMP:16797"/>
        <dbReference type="Rhea" id="RHEA-COMP:16801"/>
        <dbReference type="ChEBI" id="CHEBI:15378"/>
        <dbReference type="ChEBI" id="CHEBI:57856"/>
        <dbReference type="ChEBI" id="CHEBI:59789"/>
        <dbReference type="ChEBI" id="CHEBI:156482"/>
        <dbReference type="ChEBI" id="CHEBI:156484"/>
    </reaction>
</comment>
<dbReference type="PROSITE" id="PS50526">
    <property type="entry name" value="RDRP_SSRNA_NEG_NONSEG"/>
    <property type="match status" value="1"/>
</dbReference>
<reference evidence="22" key="1">
    <citation type="submission" date="2021-01" db="EMBL/GenBank/DDBJ databases">
        <authorList>
            <person name="Kang Y."/>
        </authorList>
    </citation>
    <scope>NUCLEOTIDE SEQUENCE</scope>
    <source>
        <strain evidence="22">YC899</strain>
    </source>
</reference>
<feature type="domain" description="RdRp catalytic" evidence="21">
    <location>
        <begin position="623"/>
        <end position="795"/>
    </location>
</feature>
<dbReference type="EC" id="2.7.7.48" evidence="2"/>
<comment type="catalytic activity">
    <reaction evidence="15">
        <text>a 5'-end (5'-triphosphoguanosine)-(2'-O-methyladenylyl)-adenylyl-cytidylyl-adenosine in mRNA + S-adenosyl-L-methionine = a 5'-end (N(7)-methyl 5'-triphosphoguanosine)-(2'-O-methyladenylyl)-adenylyl-cytidylyl-adenosine in mRNA + S-adenosyl-L-homocysteine</text>
        <dbReference type="Rhea" id="RHEA:65440"/>
        <dbReference type="Rhea" id="RHEA-COMP:16798"/>
        <dbReference type="Rhea" id="RHEA-COMP:16801"/>
        <dbReference type="ChEBI" id="CHEBI:57856"/>
        <dbReference type="ChEBI" id="CHEBI:59789"/>
        <dbReference type="ChEBI" id="CHEBI:156482"/>
        <dbReference type="ChEBI" id="CHEBI:156483"/>
    </reaction>
</comment>
<evidence type="ECO:0000256" key="4">
    <source>
        <dbReference type="ARBA" id="ARBA00022664"/>
    </source>
</evidence>
<keyword evidence="9" id="KW-0067">ATP-binding</keyword>
<evidence type="ECO:0000256" key="11">
    <source>
        <dbReference type="ARBA" id="ARBA00022953"/>
    </source>
</evidence>
<dbReference type="EMBL" id="MW452303">
    <property type="protein sequence ID" value="QTW97829.1"/>
    <property type="molecule type" value="Viral_cRNA"/>
</dbReference>
<evidence type="ECO:0000256" key="10">
    <source>
        <dbReference type="ARBA" id="ARBA00022844"/>
    </source>
</evidence>